<organism evidence="4">
    <name type="scientific">marine sediment metagenome</name>
    <dbReference type="NCBI Taxonomy" id="412755"/>
    <lineage>
        <taxon>unclassified sequences</taxon>
        <taxon>metagenomes</taxon>
        <taxon>ecological metagenomes</taxon>
    </lineage>
</organism>
<dbReference type="InterPro" id="IPR009068">
    <property type="entry name" value="uS15_NS1_RNA-bd_sf"/>
</dbReference>
<evidence type="ECO:0000256" key="3">
    <source>
        <dbReference type="SAM" id="MobiDB-lite"/>
    </source>
</evidence>
<dbReference type="Pfam" id="PF00312">
    <property type="entry name" value="Ribosomal_S15"/>
    <property type="match status" value="1"/>
</dbReference>
<dbReference type="GO" id="GO:0003735">
    <property type="term" value="F:structural constituent of ribosome"/>
    <property type="evidence" value="ECO:0007669"/>
    <property type="project" value="InterPro"/>
</dbReference>
<dbReference type="PANTHER" id="PTHR23321:SF26">
    <property type="entry name" value="SMALL RIBOSOMAL SUBUNIT PROTEIN US15M"/>
    <property type="match status" value="1"/>
</dbReference>
<dbReference type="GO" id="GO:0006412">
    <property type="term" value="P:translation"/>
    <property type="evidence" value="ECO:0007669"/>
    <property type="project" value="InterPro"/>
</dbReference>
<dbReference type="NCBIfam" id="TIGR00952">
    <property type="entry name" value="S15_bact"/>
    <property type="match status" value="1"/>
</dbReference>
<feature type="region of interest" description="Disordered" evidence="3">
    <location>
        <begin position="1"/>
        <end position="24"/>
    </location>
</feature>
<feature type="compositionally biased region" description="Basic and acidic residues" evidence="3">
    <location>
        <begin position="1"/>
        <end position="19"/>
    </location>
</feature>
<dbReference type="FunFam" id="1.10.287.10:FF:000002">
    <property type="entry name" value="30S ribosomal protein S15"/>
    <property type="match status" value="1"/>
</dbReference>
<comment type="caution">
    <text evidence="4">The sequence shown here is derived from an EMBL/GenBank/DDBJ whole genome shotgun (WGS) entry which is preliminary data.</text>
</comment>
<reference evidence="4" key="1">
    <citation type="journal article" date="2015" name="Nature">
        <title>Complex archaea that bridge the gap between prokaryotes and eukaryotes.</title>
        <authorList>
            <person name="Spang A."/>
            <person name="Saw J.H."/>
            <person name="Jorgensen S.L."/>
            <person name="Zaremba-Niedzwiedzka K."/>
            <person name="Martijn J."/>
            <person name="Lind A.E."/>
            <person name="van Eijk R."/>
            <person name="Schleper C."/>
            <person name="Guy L."/>
            <person name="Ettema T.J."/>
        </authorList>
    </citation>
    <scope>NUCLEOTIDE SEQUENCE</scope>
</reference>
<dbReference type="SMART" id="SM01387">
    <property type="entry name" value="Ribosomal_S15"/>
    <property type="match status" value="1"/>
</dbReference>
<evidence type="ECO:0008006" key="5">
    <source>
        <dbReference type="Google" id="ProtNLM"/>
    </source>
</evidence>
<sequence length="89" mass="10500">MTLSKEEKTKIIKENEIKPSDTGSPEVQVALITNRISYLAEHFSTHKKDHHSRTGLLKMVGRRKRLLEYLKKQDPSRYENLIKKLKLRK</sequence>
<dbReference type="CDD" id="cd00353">
    <property type="entry name" value="Ribosomal_S15p_S13e"/>
    <property type="match status" value="1"/>
</dbReference>
<keyword evidence="2" id="KW-0687">Ribonucleoprotein</keyword>
<dbReference type="Gene3D" id="1.10.287.10">
    <property type="entry name" value="S15/NS1, RNA-binding"/>
    <property type="match status" value="1"/>
</dbReference>
<keyword evidence="1" id="KW-0689">Ribosomal protein</keyword>
<dbReference type="HAMAP" id="MF_01343_B">
    <property type="entry name" value="Ribosomal_uS15_B"/>
    <property type="match status" value="1"/>
</dbReference>
<evidence type="ECO:0000256" key="1">
    <source>
        <dbReference type="ARBA" id="ARBA00022980"/>
    </source>
</evidence>
<dbReference type="PROSITE" id="PS00362">
    <property type="entry name" value="RIBOSOMAL_S15"/>
    <property type="match status" value="1"/>
</dbReference>
<dbReference type="InterPro" id="IPR000589">
    <property type="entry name" value="Ribosomal_uS15"/>
</dbReference>
<dbReference type="AlphaFoldDB" id="A0A0F9LZR4"/>
<protein>
    <recommendedName>
        <fullName evidence="5">30S ribosomal protein S15</fullName>
    </recommendedName>
</protein>
<dbReference type="Gene3D" id="6.10.250.3130">
    <property type="match status" value="1"/>
</dbReference>
<evidence type="ECO:0000313" key="4">
    <source>
        <dbReference type="EMBL" id="KKM62517.1"/>
    </source>
</evidence>
<dbReference type="PANTHER" id="PTHR23321">
    <property type="entry name" value="RIBOSOMAL PROTEIN S15, BACTERIAL AND ORGANELLAR"/>
    <property type="match status" value="1"/>
</dbReference>
<dbReference type="SUPFAM" id="SSF47060">
    <property type="entry name" value="S15/NS1 RNA-binding domain"/>
    <property type="match status" value="1"/>
</dbReference>
<dbReference type="InterPro" id="IPR005290">
    <property type="entry name" value="Ribosomal_uS15_bac-type"/>
</dbReference>
<dbReference type="EMBL" id="LAZR01011278">
    <property type="protein sequence ID" value="KKM62517.1"/>
    <property type="molecule type" value="Genomic_DNA"/>
</dbReference>
<accession>A0A0F9LZR4</accession>
<proteinExistence type="inferred from homology"/>
<gene>
    <name evidence="4" type="ORF">LCGC14_1520880</name>
</gene>
<dbReference type="GO" id="GO:0022627">
    <property type="term" value="C:cytosolic small ribosomal subunit"/>
    <property type="evidence" value="ECO:0007669"/>
    <property type="project" value="TreeGrafter"/>
</dbReference>
<name>A0A0F9LZR4_9ZZZZ</name>
<evidence type="ECO:0000256" key="2">
    <source>
        <dbReference type="ARBA" id="ARBA00023274"/>
    </source>
</evidence>